<dbReference type="InterPro" id="IPR019427">
    <property type="entry name" value="7TM_GPCR_serpentine_rcpt_Srw"/>
</dbReference>
<organism evidence="2 3">
    <name type="scientific">Ditylenchus dipsaci</name>
    <dbReference type="NCBI Taxonomy" id="166011"/>
    <lineage>
        <taxon>Eukaryota</taxon>
        <taxon>Metazoa</taxon>
        <taxon>Ecdysozoa</taxon>
        <taxon>Nematoda</taxon>
        <taxon>Chromadorea</taxon>
        <taxon>Rhabditida</taxon>
        <taxon>Tylenchina</taxon>
        <taxon>Tylenchomorpha</taxon>
        <taxon>Sphaerularioidea</taxon>
        <taxon>Anguinidae</taxon>
        <taxon>Anguininae</taxon>
        <taxon>Ditylenchus</taxon>
    </lineage>
</organism>
<keyword evidence="1" id="KW-0812">Transmembrane</keyword>
<name>A0A915CVT0_9BILA</name>
<protein>
    <submittedName>
        <fullName evidence="3">Uncharacterized protein</fullName>
    </submittedName>
</protein>
<dbReference type="PANTHER" id="PTHR46273">
    <property type="entry name" value="MYOSUPPRESSIN RECEPTOR 1, ISOFORM B-RELATED"/>
    <property type="match status" value="1"/>
</dbReference>
<keyword evidence="1" id="KW-1133">Transmembrane helix</keyword>
<dbReference type="InterPro" id="IPR053219">
    <property type="entry name" value="GPCR_Dmsr-1"/>
</dbReference>
<dbReference type="PANTHER" id="PTHR46273:SF6">
    <property type="entry name" value="G-PROTEIN COUPLED RECEPTORS FAMILY 1 PROFILE DOMAIN-CONTAINING PROTEIN"/>
    <property type="match status" value="1"/>
</dbReference>
<dbReference type="GO" id="GO:0005886">
    <property type="term" value="C:plasma membrane"/>
    <property type="evidence" value="ECO:0007669"/>
    <property type="project" value="TreeGrafter"/>
</dbReference>
<evidence type="ECO:0000313" key="2">
    <source>
        <dbReference type="Proteomes" id="UP000887574"/>
    </source>
</evidence>
<dbReference type="WBParaSite" id="jg12760">
    <property type="protein sequence ID" value="jg12760"/>
    <property type="gene ID" value="jg12760"/>
</dbReference>
<dbReference type="GO" id="GO:0008528">
    <property type="term" value="F:G protein-coupled peptide receptor activity"/>
    <property type="evidence" value="ECO:0007669"/>
    <property type="project" value="InterPro"/>
</dbReference>
<dbReference type="Pfam" id="PF10324">
    <property type="entry name" value="7TM_GPCR_Srw"/>
    <property type="match status" value="1"/>
</dbReference>
<sequence length="91" mass="10120">MSCLADAGDGSDGSQHRLLFDLTNNATLEFLESLYTFKIFYGRFHRYISFALCLAGILANIVHICVLTRPEMRRSSVHTLSLALPLLTSAL</sequence>
<dbReference type="Proteomes" id="UP000887574">
    <property type="component" value="Unplaced"/>
</dbReference>
<proteinExistence type="predicted"/>
<dbReference type="AlphaFoldDB" id="A0A915CVT0"/>
<keyword evidence="2" id="KW-1185">Reference proteome</keyword>
<evidence type="ECO:0000313" key="3">
    <source>
        <dbReference type="WBParaSite" id="jg12760"/>
    </source>
</evidence>
<evidence type="ECO:0000256" key="1">
    <source>
        <dbReference type="SAM" id="Phobius"/>
    </source>
</evidence>
<reference evidence="3" key="1">
    <citation type="submission" date="2022-11" db="UniProtKB">
        <authorList>
            <consortium name="WormBaseParasite"/>
        </authorList>
    </citation>
    <scope>IDENTIFICATION</scope>
</reference>
<accession>A0A915CVT0</accession>
<feature type="transmembrane region" description="Helical" evidence="1">
    <location>
        <begin position="47"/>
        <end position="67"/>
    </location>
</feature>
<keyword evidence="1" id="KW-0472">Membrane</keyword>